<feature type="transmembrane region" description="Helical" evidence="1">
    <location>
        <begin position="35"/>
        <end position="53"/>
    </location>
</feature>
<organism evidence="2 3">
    <name type="scientific">Tetranychus urticae</name>
    <name type="common">Two-spotted spider mite</name>
    <dbReference type="NCBI Taxonomy" id="32264"/>
    <lineage>
        <taxon>Eukaryota</taxon>
        <taxon>Metazoa</taxon>
        <taxon>Ecdysozoa</taxon>
        <taxon>Arthropoda</taxon>
        <taxon>Chelicerata</taxon>
        <taxon>Arachnida</taxon>
        <taxon>Acari</taxon>
        <taxon>Acariformes</taxon>
        <taxon>Trombidiformes</taxon>
        <taxon>Prostigmata</taxon>
        <taxon>Eleutherengona</taxon>
        <taxon>Raphignathae</taxon>
        <taxon>Tetranychoidea</taxon>
        <taxon>Tetranychidae</taxon>
        <taxon>Tetranychus</taxon>
    </lineage>
</organism>
<evidence type="ECO:0000256" key="1">
    <source>
        <dbReference type="SAM" id="Phobius"/>
    </source>
</evidence>
<reference evidence="3" key="1">
    <citation type="submission" date="2011-08" db="EMBL/GenBank/DDBJ databases">
        <authorList>
            <person name="Rombauts S."/>
        </authorList>
    </citation>
    <scope>NUCLEOTIDE SEQUENCE</scope>
    <source>
        <strain evidence="3">London</strain>
    </source>
</reference>
<name>T1JUG2_TETUR</name>
<dbReference type="EMBL" id="CAEY01000778">
    <property type="status" value="NOT_ANNOTATED_CDS"/>
    <property type="molecule type" value="Genomic_DNA"/>
</dbReference>
<keyword evidence="1" id="KW-1133">Transmembrane helix</keyword>
<reference evidence="2" key="2">
    <citation type="submission" date="2015-06" db="UniProtKB">
        <authorList>
            <consortium name="EnsemblMetazoa"/>
        </authorList>
    </citation>
    <scope>IDENTIFICATION</scope>
</reference>
<protein>
    <submittedName>
        <fullName evidence="2">Uncharacterized protein</fullName>
    </submittedName>
</protein>
<sequence length="55" mass="6211">MKKKIAMLMMVNINLNDGFIGSKYDSIVESMKDSWIPMCSIVILLIVILRVHSVA</sequence>
<proteinExistence type="predicted"/>
<keyword evidence="1" id="KW-0812">Transmembrane</keyword>
<dbReference type="AlphaFoldDB" id="T1JUG2"/>
<evidence type="ECO:0000313" key="3">
    <source>
        <dbReference type="Proteomes" id="UP000015104"/>
    </source>
</evidence>
<dbReference type="Proteomes" id="UP000015104">
    <property type="component" value="Unassembled WGS sequence"/>
</dbReference>
<keyword evidence="1" id="KW-0472">Membrane</keyword>
<dbReference type="HOGENOM" id="CLU_3034923_0_0_1"/>
<dbReference type="EnsemblMetazoa" id="tetur02g00830.1">
    <property type="protein sequence ID" value="tetur02g00830.1"/>
    <property type="gene ID" value="tetur02g00830"/>
</dbReference>
<accession>T1JUG2</accession>
<evidence type="ECO:0000313" key="2">
    <source>
        <dbReference type="EnsemblMetazoa" id="tetur02g00830.1"/>
    </source>
</evidence>
<keyword evidence="3" id="KW-1185">Reference proteome</keyword>